<dbReference type="GO" id="GO:0003677">
    <property type="term" value="F:DNA binding"/>
    <property type="evidence" value="ECO:0007669"/>
    <property type="project" value="UniProtKB-KW"/>
</dbReference>
<dbReference type="PRINTS" id="PR00038">
    <property type="entry name" value="HTHLUXR"/>
</dbReference>
<reference evidence="7" key="1">
    <citation type="submission" date="2019-10" db="EMBL/GenBank/DDBJ databases">
        <title>Streptomyces sp. nov., a novel actinobacterium isolated from alkaline environment.</title>
        <authorList>
            <person name="Golinska P."/>
        </authorList>
    </citation>
    <scope>NUCLEOTIDE SEQUENCE [LARGE SCALE GENOMIC DNA]</scope>
    <source>
        <strain evidence="7">DSM 42108</strain>
    </source>
</reference>
<evidence type="ECO:0000256" key="1">
    <source>
        <dbReference type="ARBA" id="ARBA00023015"/>
    </source>
</evidence>
<dbReference type="PROSITE" id="PS50043">
    <property type="entry name" value="HTH_LUXR_2"/>
    <property type="match status" value="1"/>
</dbReference>
<dbReference type="SMART" id="SM00421">
    <property type="entry name" value="HTH_LUXR"/>
    <property type="match status" value="1"/>
</dbReference>
<evidence type="ECO:0000313" key="6">
    <source>
        <dbReference type="EMBL" id="MBB0231096.1"/>
    </source>
</evidence>
<organism evidence="6 7">
    <name type="scientific">Streptomyces calidiresistens</name>
    <dbReference type="NCBI Taxonomy" id="1485586"/>
    <lineage>
        <taxon>Bacteria</taxon>
        <taxon>Bacillati</taxon>
        <taxon>Actinomycetota</taxon>
        <taxon>Actinomycetes</taxon>
        <taxon>Kitasatosporales</taxon>
        <taxon>Streptomycetaceae</taxon>
        <taxon>Streptomyces</taxon>
    </lineage>
</organism>
<sequence length="236" mass="25364">MSTRLPTSELSGVEPTLRAPHQPERNDRPGHRVPVTIHSTEPLSREGAASLLGRYRELDITEDSELRPGTVVLVITDVLDGPALTLLRRVARADGVRAVLVIGALREAELLDVVACGISAIVWRREATGKQLARAVVAAARGDGNLPADLLGRLITQVGALHRSVSGGDGVPTTGLTARETEVLRLVADGLDTGEIAAELAYSERTIKNIMHGLTTRFHLRNRAHAVAYAMREGYI</sequence>
<feature type="compositionally biased region" description="Basic and acidic residues" evidence="4">
    <location>
        <begin position="21"/>
        <end position="30"/>
    </location>
</feature>
<protein>
    <submittedName>
        <fullName evidence="6">DNA-binding response regulator</fullName>
    </submittedName>
</protein>
<feature type="compositionally biased region" description="Polar residues" evidence="4">
    <location>
        <begin position="1"/>
        <end position="10"/>
    </location>
</feature>
<evidence type="ECO:0000256" key="2">
    <source>
        <dbReference type="ARBA" id="ARBA00023125"/>
    </source>
</evidence>
<dbReference type="Pfam" id="PF00196">
    <property type="entry name" value="GerE"/>
    <property type="match status" value="1"/>
</dbReference>
<comment type="caution">
    <text evidence="6">The sequence shown here is derived from an EMBL/GenBank/DDBJ whole genome shotgun (WGS) entry which is preliminary data.</text>
</comment>
<feature type="domain" description="HTH luxR-type" evidence="5">
    <location>
        <begin position="169"/>
        <end position="234"/>
    </location>
</feature>
<dbReference type="GO" id="GO:0006355">
    <property type="term" value="P:regulation of DNA-templated transcription"/>
    <property type="evidence" value="ECO:0007669"/>
    <property type="project" value="InterPro"/>
</dbReference>
<proteinExistence type="predicted"/>
<evidence type="ECO:0000259" key="5">
    <source>
        <dbReference type="PROSITE" id="PS50043"/>
    </source>
</evidence>
<dbReference type="PANTHER" id="PTHR44688:SF16">
    <property type="entry name" value="DNA-BINDING TRANSCRIPTIONAL ACTIVATOR DEVR_DOSR"/>
    <property type="match status" value="1"/>
</dbReference>
<keyword evidence="3" id="KW-0804">Transcription</keyword>
<dbReference type="Gene3D" id="3.40.50.2300">
    <property type="match status" value="1"/>
</dbReference>
<dbReference type="SUPFAM" id="SSF46894">
    <property type="entry name" value="C-terminal effector domain of the bipartite response regulators"/>
    <property type="match status" value="1"/>
</dbReference>
<name>A0A7W3XXS6_9ACTN</name>
<keyword evidence="7" id="KW-1185">Reference proteome</keyword>
<evidence type="ECO:0000256" key="4">
    <source>
        <dbReference type="SAM" id="MobiDB-lite"/>
    </source>
</evidence>
<gene>
    <name evidence="6" type="ORF">FOE67_16640</name>
</gene>
<keyword evidence="2 6" id="KW-0238">DNA-binding</keyword>
<keyword evidence="1" id="KW-0805">Transcription regulation</keyword>
<evidence type="ECO:0000313" key="7">
    <source>
        <dbReference type="Proteomes" id="UP000530234"/>
    </source>
</evidence>
<dbReference type="CDD" id="cd06170">
    <property type="entry name" value="LuxR_C_like"/>
    <property type="match status" value="1"/>
</dbReference>
<dbReference type="InterPro" id="IPR016032">
    <property type="entry name" value="Sig_transdc_resp-reg_C-effctor"/>
</dbReference>
<dbReference type="Proteomes" id="UP000530234">
    <property type="component" value="Unassembled WGS sequence"/>
</dbReference>
<dbReference type="InterPro" id="IPR000792">
    <property type="entry name" value="Tscrpt_reg_LuxR_C"/>
</dbReference>
<dbReference type="AlphaFoldDB" id="A0A7W3XXS6"/>
<dbReference type="RefSeq" id="WP_182665141.1">
    <property type="nucleotide sequence ID" value="NZ_VKHS01000425.1"/>
</dbReference>
<accession>A0A7W3XXS6</accession>
<dbReference type="EMBL" id="VKHS01000425">
    <property type="protein sequence ID" value="MBB0231096.1"/>
    <property type="molecule type" value="Genomic_DNA"/>
</dbReference>
<evidence type="ECO:0000256" key="3">
    <source>
        <dbReference type="ARBA" id="ARBA00023163"/>
    </source>
</evidence>
<dbReference type="PANTHER" id="PTHR44688">
    <property type="entry name" value="DNA-BINDING TRANSCRIPTIONAL ACTIVATOR DEVR_DOSR"/>
    <property type="match status" value="1"/>
</dbReference>
<feature type="region of interest" description="Disordered" evidence="4">
    <location>
        <begin position="1"/>
        <end position="35"/>
    </location>
</feature>